<keyword evidence="8 13" id="KW-0676">Redox-active center</keyword>
<feature type="binding site" evidence="11">
    <location>
        <begin position="320"/>
        <end position="323"/>
    </location>
    <ligand>
        <name>FAD</name>
        <dbReference type="ChEBI" id="CHEBI:57692"/>
    </ligand>
</feature>
<sequence length="467" mass="48970">MADTPYDLVVIGSGPGGYVAALRAAQLGLRTACVERYPTLGGTCLNVGCIPSKALLDSSERYAEARHGLAAHGVRVSGVELDLAAMMRRKDAVVKGLTAGVEGLFRKHGVKRVTGLGRIASPTSVEVTAPGAAPLALATRRILIATGSRPAALPGVPFDGRRIVHSTDALALPEVPRRLIVVGAGAIGLELGSVWMRLGAEVRVLEFLDRVVPGMDAESARLLQRALERQGMRFTFGASAERAEVRGAEVVVTVRAGEASTEERCDVLLVAVGRRPYTEGLGAREAGVALDERGRVVVDAHYRTSVPGIFAIGDVIAGPMLAHKAEEEGVACVERMAGIAGHVNYDCVPNVVYTWPELACVGLTAEQAAERGHRVAVGTFPFMANGRARAMNERDGQVKIVADAVTDRILGAHILGPRASDLIAELATAMELGASAEDIARSVHAHPTLPEAVKQAALAVAGRSTQI</sequence>
<dbReference type="EMBL" id="DSQF01000014">
    <property type="protein sequence ID" value="HGZ43202.1"/>
    <property type="molecule type" value="Genomic_DNA"/>
</dbReference>
<dbReference type="GO" id="GO:0050660">
    <property type="term" value="F:flavin adenine dinucleotide binding"/>
    <property type="evidence" value="ECO:0007669"/>
    <property type="project" value="InterPro"/>
</dbReference>
<dbReference type="Gene3D" id="3.30.390.30">
    <property type="match status" value="1"/>
</dbReference>
<evidence type="ECO:0000256" key="2">
    <source>
        <dbReference type="ARBA" id="ARBA00012608"/>
    </source>
</evidence>
<dbReference type="Pfam" id="PF02852">
    <property type="entry name" value="Pyr_redox_dim"/>
    <property type="match status" value="1"/>
</dbReference>
<feature type="binding site" evidence="11">
    <location>
        <begin position="183"/>
        <end position="190"/>
    </location>
    <ligand>
        <name>NAD(+)</name>
        <dbReference type="ChEBI" id="CHEBI:57540"/>
    </ligand>
</feature>
<protein>
    <recommendedName>
        <fullName evidence="2 13">Dihydrolipoyl dehydrogenase</fullName>
        <ecNumber evidence="2 13">1.8.1.4</ecNumber>
    </recommendedName>
</protein>
<dbReference type="NCBIfam" id="TIGR01350">
    <property type="entry name" value="lipoamide_DH"/>
    <property type="match status" value="1"/>
</dbReference>
<evidence type="ECO:0000256" key="8">
    <source>
        <dbReference type="ARBA" id="ARBA00023284"/>
    </source>
</evidence>
<dbReference type="InterPro" id="IPR001100">
    <property type="entry name" value="Pyr_nuc-diS_OxRdtase"/>
</dbReference>
<evidence type="ECO:0000256" key="5">
    <source>
        <dbReference type="ARBA" id="ARBA00023002"/>
    </source>
</evidence>
<comment type="caution">
    <text evidence="16">The sequence shown here is derived from an EMBL/GenBank/DDBJ whole genome shotgun (WGS) entry which is preliminary data.</text>
</comment>
<dbReference type="FunFam" id="3.50.50.60:FF:000001">
    <property type="entry name" value="Dihydrolipoyl dehydrogenase, mitochondrial"/>
    <property type="match status" value="1"/>
</dbReference>
<feature type="binding site" evidence="11">
    <location>
        <position position="53"/>
    </location>
    <ligand>
        <name>FAD</name>
        <dbReference type="ChEBI" id="CHEBI:57692"/>
    </ligand>
</feature>
<feature type="active site" description="Proton acceptor" evidence="10">
    <location>
        <position position="446"/>
    </location>
</feature>
<dbReference type="GO" id="GO:0005737">
    <property type="term" value="C:cytoplasm"/>
    <property type="evidence" value="ECO:0007669"/>
    <property type="project" value="UniProtKB-ARBA"/>
</dbReference>
<evidence type="ECO:0000256" key="10">
    <source>
        <dbReference type="PIRSR" id="PIRSR000350-2"/>
    </source>
</evidence>
<dbReference type="EC" id="1.8.1.4" evidence="2 13"/>
<keyword evidence="5 13" id="KW-0560">Oxidoreductase</keyword>
<feature type="domain" description="Pyridine nucleotide-disulphide oxidoreductase dimerisation" evidence="14">
    <location>
        <begin position="348"/>
        <end position="457"/>
    </location>
</feature>
<feature type="binding site" evidence="11">
    <location>
        <position position="273"/>
    </location>
    <ligand>
        <name>NAD(+)</name>
        <dbReference type="ChEBI" id="CHEBI:57540"/>
    </ligand>
</feature>
<dbReference type="InterPro" id="IPR023753">
    <property type="entry name" value="FAD/NAD-binding_dom"/>
</dbReference>
<dbReference type="InterPro" id="IPR012999">
    <property type="entry name" value="Pyr_OxRdtase_I_AS"/>
</dbReference>
<evidence type="ECO:0000256" key="9">
    <source>
        <dbReference type="ARBA" id="ARBA00049187"/>
    </source>
</evidence>
<comment type="catalytic activity">
    <reaction evidence="9 13">
        <text>N(6)-[(R)-dihydrolipoyl]-L-lysyl-[protein] + NAD(+) = N(6)-[(R)-lipoyl]-L-lysyl-[protein] + NADH + H(+)</text>
        <dbReference type="Rhea" id="RHEA:15045"/>
        <dbReference type="Rhea" id="RHEA-COMP:10474"/>
        <dbReference type="Rhea" id="RHEA-COMP:10475"/>
        <dbReference type="ChEBI" id="CHEBI:15378"/>
        <dbReference type="ChEBI" id="CHEBI:57540"/>
        <dbReference type="ChEBI" id="CHEBI:57945"/>
        <dbReference type="ChEBI" id="CHEBI:83099"/>
        <dbReference type="ChEBI" id="CHEBI:83100"/>
        <dbReference type="EC" id="1.8.1.4"/>
    </reaction>
</comment>
<reference evidence="16" key="1">
    <citation type="journal article" date="2020" name="mSystems">
        <title>Genome- and Community-Level Interaction Insights into Carbon Utilization and Element Cycling Functions of Hydrothermarchaeota in Hydrothermal Sediment.</title>
        <authorList>
            <person name="Zhou Z."/>
            <person name="Liu Y."/>
            <person name="Xu W."/>
            <person name="Pan J."/>
            <person name="Luo Z.H."/>
            <person name="Li M."/>
        </authorList>
    </citation>
    <scope>NUCLEOTIDE SEQUENCE [LARGE SCALE GENOMIC DNA]</scope>
    <source>
        <strain evidence="16">SpSt-381</strain>
    </source>
</reference>
<keyword evidence="11" id="KW-0547">Nucleotide-binding</keyword>
<keyword evidence="6 11" id="KW-0520">NAD</keyword>
<proteinExistence type="inferred from homology"/>
<feature type="disulfide bond" description="Redox-active" evidence="12">
    <location>
        <begin position="44"/>
        <end position="49"/>
    </location>
</feature>
<evidence type="ECO:0000256" key="1">
    <source>
        <dbReference type="ARBA" id="ARBA00007532"/>
    </source>
</evidence>
<dbReference type="InterPro" id="IPR016156">
    <property type="entry name" value="FAD/NAD-linked_Rdtase_dimer_sf"/>
</dbReference>
<keyword evidence="7" id="KW-1015">Disulfide bond</keyword>
<feature type="binding site" evidence="11">
    <location>
        <position position="314"/>
    </location>
    <ligand>
        <name>FAD</name>
        <dbReference type="ChEBI" id="CHEBI:57692"/>
    </ligand>
</feature>
<dbReference type="PRINTS" id="PR00411">
    <property type="entry name" value="PNDRDTASEI"/>
</dbReference>
<dbReference type="SUPFAM" id="SSF55424">
    <property type="entry name" value="FAD/NAD-linked reductases, dimerisation (C-terminal) domain"/>
    <property type="match status" value="1"/>
</dbReference>
<evidence type="ECO:0000256" key="7">
    <source>
        <dbReference type="ARBA" id="ARBA00023157"/>
    </source>
</evidence>
<dbReference type="PIRSF" id="PIRSF000350">
    <property type="entry name" value="Mercury_reductase_MerA"/>
    <property type="match status" value="1"/>
</dbReference>
<dbReference type="PANTHER" id="PTHR22912:SF151">
    <property type="entry name" value="DIHYDROLIPOYL DEHYDROGENASE, MITOCHONDRIAL"/>
    <property type="match status" value="1"/>
</dbReference>
<dbReference type="GO" id="GO:0006103">
    <property type="term" value="P:2-oxoglutarate metabolic process"/>
    <property type="evidence" value="ECO:0007669"/>
    <property type="project" value="TreeGrafter"/>
</dbReference>
<comment type="similarity">
    <text evidence="1 13">Belongs to the class-I pyridine nucleotide-disulfide oxidoreductase family.</text>
</comment>
<dbReference type="GO" id="GO:0004148">
    <property type="term" value="F:dihydrolipoyl dehydrogenase (NADH) activity"/>
    <property type="evidence" value="ECO:0007669"/>
    <property type="project" value="UniProtKB-EC"/>
</dbReference>
<evidence type="ECO:0000259" key="14">
    <source>
        <dbReference type="Pfam" id="PF02852"/>
    </source>
</evidence>
<dbReference type="AlphaFoldDB" id="A0A832I1A2"/>
<dbReference type="Gene3D" id="3.50.50.60">
    <property type="entry name" value="FAD/NAD(P)-binding domain"/>
    <property type="match status" value="2"/>
</dbReference>
<dbReference type="InterPro" id="IPR006258">
    <property type="entry name" value="Lipoamide_DH"/>
</dbReference>
<evidence type="ECO:0000259" key="15">
    <source>
        <dbReference type="Pfam" id="PF07992"/>
    </source>
</evidence>
<dbReference type="InterPro" id="IPR004099">
    <property type="entry name" value="Pyr_nucl-diS_OxRdtase_dimer"/>
</dbReference>
<evidence type="ECO:0000256" key="12">
    <source>
        <dbReference type="PIRSR" id="PIRSR000350-4"/>
    </source>
</evidence>
<feature type="binding site" evidence="11">
    <location>
        <begin position="146"/>
        <end position="148"/>
    </location>
    <ligand>
        <name>FAD</name>
        <dbReference type="ChEBI" id="CHEBI:57692"/>
    </ligand>
</feature>
<dbReference type="InterPro" id="IPR050151">
    <property type="entry name" value="Class-I_Pyr_Nuc-Dis_Oxidored"/>
</dbReference>
<evidence type="ECO:0000256" key="3">
    <source>
        <dbReference type="ARBA" id="ARBA00022630"/>
    </source>
</evidence>
<organism evidence="16">
    <name type="scientific">Eiseniibacteriota bacterium</name>
    <dbReference type="NCBI Taxonomy" id="2212470"/>
    <lineage>
        <taxon>Bacteria</taxon>
        <taxon>Candidatus Eiseniibacteriota</taxon>
    </lineage>
</organism>
<accession>A0A832I1A2</accession>
<dbReference type="FunFam" id="3.30.390.30:FF:000001">
    <property type="entry name" value="Dihydrolipoyl dehydrogenase"/>
    <property type="match status" value="1"/>
</dbReference>
<evidence type="ECO:0000313" key="16">
    <source>
        <dbReference type="EMBL" id="HGZ43202.1"/>
    </source>
</evidence>
<evidence type="ECO:0000256" key="11">
    <source>
        <dbReference type="PIRSR" id="PIRSR000350-3"/>
    </source>
</evidence>
<keyword evidence="4 11" id="KW-0274">FAD</keyword>
<dbReference type="Pfam" id="PF07992">
    <property type="entry name" value="Pyr_redox_2"/>
    <property type="match status" value="1"/>
</dbReference>
<comment type="cofactor">
    <cofactor evidence="11 13">
        <name>FAD</name>
        <dbReference type="ChEBI" id="CHEBI:57692"/>
    </cofactor>
    <text evidence="11 13">Binds 1 FAD per subunit.</text>
</comment>
<feature type="binding site" evidence="11">
    <location>
        <position position="206"/>
    </location>
    <ligand>
        <name>NAD(+)</name>
        <dbReference type="ChEBI" id="CHEBI:57540"/>
    </ligand>
</feature>
<evidence type="ECO:0000256" key="4">
    <source>
        <dbReference type="ARBA" id="ARBA00022827"/>
    </source>
</evidence>
<gene>
    <name evidence="16" type="primary">lpdA</name>
    <name evidence="16" type="ORF">ENR23_07225</name>
</gene>
<feature type="binding site" evidence="11">
    <location>
        <position position="117"/>
    </location>
    <ligand>
        <name>FAD</name>
        <dbReference type="ChEBI" id="CHEBI:57692"/>
    </ligand>
</feature>
<comment type="miscellaneous">
    <text evidence="13">The active site is a redox-active disulfide bond.</text>
</comment>
<name>A0A832I1A2_UNCEI</name>
<evidence type="ECO:0000256" key="6">
    <source>
        <dbReference type="ARBA" id="ARBA00023027"/>
    </source>
</evidence>
<evidence type="ECO:0000256" key="13">
    <source>
        <dbReference type="RuleBase" id="RU003692"/>
    </source>
</evidence>
<dbReference type="SUPFAM" id="SSF51905">
    <property type="entry name" value="FAD/NAD(P)-binding domain"/>
    <property type="match status" value="1"/>
</dbReference>
<dbReference type="PROSITE" id="PS00076">
    <property type="entry name" value="PYRIDINE_REDOX_1"/>
    <property type="match status" value="1"/>
</dbReference>
<dbReference type="PANTHER" id="PTHR22912">
    <property type="entry name" value="DISULFIDE OXIDOREDUCTASE"/>
    <property type="match status" value="1"/>
</dbReference>
<dbReference type="InterPro" id="IPR036188">
    <property type="entry name" value="FAD/NAD-bd_sf"/>
</dbReference>
<keyword evidence="3 13" id="KW-0285">Flavoprotein</keyword>
<dbReference type="PRINTS" id="PR00368">
    <property type="entry name" value="FADPNR"/>
</dbReference>
<feature type="domain" description="FAD/NAD(P)-binding" evidence="15">
    <location>
        <begin position="6"/>
        <end position="329"/>
    </location>
</feature>